<proteinExistence type="inferred from homology"/>
<keyword evidence="10" id="KW-1038">Host endoplasmic reticulum</keyword>
<evidence type="ECO:0000256" key="7">
    <source>
        <dbReference type="ARBA" id="ARBA00022989"/>
    </source>
</evidence>
<keyword evidence="9 13" id="KW-0472">Membrane</keyword>
<sequence>MFSGREILLIGLTTLAALIVLNYLQKDESQGCLIILSGHSSTLKGQGCELLHPDTIKAMSAHLAGLRF</sequence>
<evidence type="ECO:0000256" key="3">
    <source>
        <dbReference type="ARBA" id="ARBA00013812"/>
    </source>
</evidence>
<protein>
    <recommendedName>
        <fullName evidence="3">Movement protein TGBp3</fullName>
    </recommendedName>
    <alternativeName>
        <fullName evidence="12">Triple gene block 3 protein</fullName>
    </alternativeName>
</protein>
<keyword evidence="8" id="KW-0916">Viral movement protein</keyword>
<name>A0A6B9KL38_PMV</name>
<dbReference type="GO" id="GO:0046740">
    <property type="term" value="P:transport of virus in host, cell to cell"/>
    <property type="evidence" value="ECO:0007669"/>
    <property type="project" value="UniProtKB-KW"/>
</dbReference>
<evidence type="ECO:0000256" key="12">
    <source>
        <dbReference type="ARBA" id="ARBA00033148"/>
    </source>
</evidence>
<comment type="subcellular location">
    <subcellularLocation>
        <location evidence="1">Host endoplasmic reticulum membrane</location>
    </subcellularLocation>
</comment>
<evidence type="ECO:0000256" key="9">
    <source>
        <dbReference type="ARBA" id="ARBA00023136"/>
    </source>
</evidence>
<evidence type="ECO:0000256" key="4">
    <source>
        <dbReference type="ARBA" id="ARBA00022448"/>
    </source>
</evidence>
<organismHost>
    <name type="scientific">Ullucus tuberosus</name>
    <name type="common">Olluco</name>
    <dbReference type="NCBI Taxonomy" id="108055"/>
</organismHost>
<evidence type="ECO:0000256" key="2">
    <source>
        <dbReference type="ARBA" id="ARBA00010355"/>
    </source>
</evidence>
<keyword evidence="7 13" id="KW-1133">Transmembrane helix</keyword>
<feature type="transmembrane region" description="Helical" evidence="13">
    <location>
        <begin position="7"/>
        <end position="24"/>
    </location>
</feature>
<dbReference type="EMBL" id="MN203139">
    <property type="protein sequence ID" value="QHA79267.1"/>
    <property type="molecule type" value="Genomic_RNA"/>
</dbReference>
<evidence type="ECO:0000256" key="1">
    <source>
        <dbReference type="ARBA" id="ARBA00004625"/>
    </source>
</evidence>
<dbReference type="EMBL" id="MN203140">
    <property type="protein sequence ID" value="QHA79272.1"/>
    <property type="molecule type" value="Genomic_RNA"/>
</dbReference>
<keyword evidence="6" id="KW-1043">Host membrane</keyword>
<evidence type="ECO:0000256" key="10">
    <source>
        <dbReference type="ARBA" id="ARBA00023184"/>
    </source>
</evidence>
<comment type="similarity">
    <text evidence="2">Belongs to the Tymovirales TGBp3 protein family.</text>
</comment>
<evidence type="ECO:0000256" key="13">
    <source>
        <dbReference type="SAM" id="Phobius"/>
    </source>
</evidence>
<evidence type="ECO:0000256" key="8">
    <source>
        <dbReference type="ARBA" id="ARBA00023031"/>
    </source>
</evidence>
<dbReference type="GO" id="GO:0044167">
    <property type="term" value="C:host cell endoplasmic reticulum membrane"/>
    <property type="evidence" value="ECO:0007669"/>
    <property type="project" value="UniProtKB-SubCell"/>
</dbReference>
<dbReference type="Pfam" id="PF02495">
    <property type="entry name" value="TGBp3"/>
    <property type="match status" value="1"/>
</dbReference>
<evidence type="ECO:0000313" key="14">
    <source>
        <dbReference type="EMBL" id="QHA79267.1"/>
    </source>
</evidence>
<evidence type="ECO:0000313" key="16">
    <source>
        <dbReference type="EMBL" id="QHA79282.1"/>
    </source>
</evidence>
<organismHost>
    <name type="scientific">Carica papaya</name>
    <name type="common">Papaya</name>
    <dbReference type="NCBI Taxonomy" id="3649"/>
</organismHost>
<evidence type="ECO:0000256" key="5">
    <source>
        <dbReference type="ARBA" id="ARBA00022692"/>
    </source>
</evidence>
<evidence type="ECO:0000256" key="11">
    <source>
        <dbReference type="ARBA" id="ARBA00025270"/>
    </source>
</evidence>
<comment type="function">
    <text evidence="11">Plays a role in viral cell-to-cell propagation, by facilitating genome transport to neighboring plant cells through plasmosdesmata. May induce the formation of granular vesicles derived from the Endoplasmic reticulum, which align on actin filaments.</text>
</comment>
<evidence type="ECO:0000313" key="15">
    <source>
        <dbReference type="EMBL" id="QHA79272.1"/>
    </source>
</evidence>
<keyword evidence="5 13" id="KW-0812">Transmembrane</keyword>
<reference evidence="14" key="1">
    <citation type="submission" date="2019-07" db="EMBL/GenBank/DDBJ databases">
        <title>Network analysis of the papaya orchard virome from two agroecological regions of Chiapas.</title>
        <authorList>
            <person name="Alcala-Briseno R.I.I."/>
            <person name="Casarrubias-Castillo K."/>
            <person name="Lopez-Ley D."/>
            <person name="Garrett K.A."/>
            <person name="Silva-Rosales L."/>
        </authorList>
    </citation>
    <scope>NUCLEOTIDE SEQUENCE</scope>
    <source>
        <strain evidence="16">PapMV.CD-W</strain>
        <strain evidence="15">PapMV.PC-PS</strain>
        <strain evidence="14">PapMV.PC-VA</strain>
    </source>
</reference>
<keyword evidence="4" id="KW-0813">Transport</keyword>
<evidence type="ECO:0000256" key="6">
    <source>
        <dbReference type="ARBA" id="ARBA00022870"/>
    </source>
</evidence>
<organism evidence="14">
    <name type="scientific">Papaya mosaic potexvirus</name>
    <name type="common">PMV</name>
    <dbReference type="NCBI Taxonomy" id="12181"/>
    <lineage>
        <taxon>Viruses</taxon>
        <taxon>Riboviria</taxon>
        <taxon>Orthornavirae</taxon>
        <taxon>Kitrinoviricota</taxon>
        <taxon>Alsuviricetes</taxon>
        <taxon>Tymovirales</taxon>
        <taxon>Alphaflexiviridae</taxon>
        <taxon>Potexvirus</taxon>
        <taxon>Potexvirus papayae</taxon>
    </lineage>
</organism>
<dbReference type="InterPro" id="IPR003411">
    <property type="entry name" value="TGBp3"/>
</dbReference>
<dbReference type="EMBL" id="MN203142">
    <property type="protein sequence ID" value="QHA79282.1"/>
    <property type="molecule type" value="Genomic_RNA"/>
</dbReference>
<accession>A0A6B9KL38</accession>